<evidence type="ECO:0000256" key="1">
    <source>
        <dbReference type="SAM" id="MobiDB-lite"/>
    </source>
</evidence>
<sequence>MTNTENPYESPAGGGTLSPDGGPRRTLSLSGWHLTLWVAVAALAAAVAVSACLSYNQVAGTDKTPLHIATVAIAMSLGPMVGPVANGGLSGGWLGMVPWTAALFVGVAASLAPFAFARRPVRPTAYWLAWAGYLMMTLLWFASAVLALAFALS</sequence>
<feature type="transmembrane region" description="Helical" evidence="2">
    <location>
        <begin position="128"/>
        <end position="152"/>
    </location>
</feature>
<reference evidence="3 4" key="1">
    <citation type="submission" date="2019-02" db="EMBL/GenBank/DDBJ databases">
        <title>Deep-cultivation of Planctomycetes and their phenomic and genomic characterization uncovers novel biology.</title>
        <authorList>
            <person name="Wiegand S."/>
            <person name="Jogler M."/>
            <person name="Boedeker C."/>
            <person name="Pinto D."/>
            <person name="Vollmers J."/>
            <person name="Rivas-Marin E."/>
            <person name="Kohn T."/>
            <person name="Peeters S.H."/>
            <person name="Heuer A."/>
            <person name="Rast P."/>
            <person name="Oberbeckmann S."/>
            <person name="Bunk B."/>
            <person name="Jeske O."/>
            <person name="Meyerdierks A."/>
            <person name="Storesund J.E."/>
            <person name="Kallscheuer N."/>
            <person name="Luecker S."/>
            <person name="Lage O.M."/>
            <person name="Pohl T."/>
            <person name="Merkel B.J."/>
            <person name="Hornburger P."/>
            <person name="Mueller R.-W."/>
            <person name="Bruemmer F."/>
            <person name="Labrenz M."/>
            <person name="Spormann A.M."/>
            <person name="Op Den Camp H."/>
            <person name="Overmann J."/>
            <person name="Amann R."/>
            <person name="Jetten M.S.M."/>
            <person name="Mascher T."/>
            <person name="Medema M.H."/>
            <person name="Devos D.P."/>
            <person name="Kaster A.-K."/>
            <person name="Ovreas L."/>
            <person name="Rohde M."/>
            <person name="Galperin M.Y."/>
            <person name="Jogler C."/>
        </authorList>
    </citation>
    <scope>NUCLEOTIDE SEQUENCE [LARGE SCALE GENOMIC DNA]</scope>
    <source>
        <strain evidence="3 4">KOR34</strain>
    </source>
</reference>
<keyword evidence="4" id="KW-1185">Reference proteome</keyword>
<protein>
    <submittedName>
        <fullName evidence="3">Uncharacterized protein</fullName>
    </submittedName>
</protein>
<gene>
    <name evidence="3" type="ORF">KOR34_29510</name>
</gene>
<accession>A0A5C5VJK2</accession>
<feature type="transmembrane region" description="Helical" evidence="2">
    <location>
        <begin position="66"/>
        <end position="85"/>
    </location>
</feature>
<comment type="caution">
    <text evidence="3">The sequence shown here is derived from an EMBL/GenBank/DDBJ whole genome shotgun (WGS) entry which is preliminary data.</text>
</comment>
<feature type="transmembrane region" description="Helical" evidence="2">
    <location>
        <begin position="97"/>
        <end position="116"/>
    </location>
</feature>
<dbReference type="RefSeq" id="WP_146565280.1">
    <property type="nucleotide sequence ID" value="NZ_SIHJ01000001.1"/>
</dbReference>
<evidence type="ECO:0000256" key="2">
    <source>
        <dbReference type="SAM" id="Phobius"/>
    </source>
</evidence>
<evidence type="ECO:0000313" key="4">
    <source>
        <dbReference type="Proteomes" id="UP000316714"/>
    </source>
</evidence>
<name>A0A5C5VJK2_9BACT</name>
<dbReference type="EMBL" id="SIHJ01000001">
    <property type="protein sequence ID" value="TWT37985.1"/>
    <property type="molecule type" value="Genomic_DNA"/>
</dbReference>
<dbReference type="OrthoDB" id="214363at2"/>
<keyword evidence="2" id="KW-1133">Transmembrane helix</keyword>
<organism evidence="3 4">
    <name type="scientific">Posidoniimonas corsicana</name>
    <dbReference type="NCBI Taxonomy" id="1938618"/>
    <lineage>
        <taxon>Bacteria</taxon>
        <taxon>Pseudomonadati</taxon>
        <taxon>Planctomycetota</taxon>
        <taxon>Planctomycetia</taxon>
        <taxon>Pirellulales</taxon>
        <taxon>Lacipirellulaceae</taxon>
        <taxon>Posidoniimonas</taxon>
    </lineage>
</organism>
<dbReference type="Proteomes" id="UP000316714">
    <property type="component" value="Unassembled WGS sequence"/>
</dbReference>
<proteinExistence type="predicted"/>
<feature type="region of interest" description="Disordered" evidence="1">
    <location>
        <begin position="1"/>
        <end position="22"/>
    </location>
</feature>
<feature type="transmembrane region" description="Helical" evidence="2">
    <location>
        <begin position="34"/>
        <end position="54"/>
    </location>
</feature>
<keyword evidence="2" id="KW-0812">Transmembrane</keyword>
<dbReference type="AlphaFoldDB" id="A0A5C5VJK2"/>
<keyword evidence="2" id="KW-0472">Membrane</keyword>
<evidence type="ECO:0000313" key="3">
    <source>
        <dbReference type="EMBL" id="TWT37985.1"/>
    </source>
</evidence>